<sequence length="115" mass="13652">MKEDEVKPIHASNVGLNQRDFAFQQEIMKINSLRESMADHKNKIYRDKFVINSKTATVLSTLLVYPFVWTFGEEKLLYSVKTEQQFPLTMPYRDYQQRKTMDSAVALFLQIKQRR</sequence>
<proteinExistence type="predicted"/>
<evidence type="ECO:0000313" key="1">
    <source>
        <dbReference type="EnsemblMetazoa" id="GAUT030690-PA"/>
    </source>
</evidence>
<dbReference type="EnsemblMetazoa" id="GAUT030690-RA">
    <property type="protein sequence ID" value="GAUT030690-PA"/>
    <property type="gene ID" value="GAUT030690"/>
</dbReference>
<dbReference type="Proteomes" id="UP000078200">
    <property type="component" value="Unassembled WGS sequence"/>
</dbReference>
<evidence type="ECO:0000313" key="2">
    <source>
        <dbReference type="Proteomes" id="UP000078200"/>
    </source>
</evidence>
<name>A0A1A9VA59_GLOAU</name>
<reference evidence="1" key="1">
    <citation type="submission" date="2020-05" db="UniProtKB">
        <authorList>
            <consortium name="EnsemblMetazoa"/>
        </authorList>
    </citation>
    <scope>IDENTIFICATION</scope>
    <source>
        <strain evidence="1">TTRI</strain>
    </source>
</reference>
<dbReference type="AlphaFoldDB" id="A0A1A9VA59"/>
<accession>A0A1A9VA59</accession>
<dbReference type="VEuPathDB" id="VectorBase:GAUT030690"/>
<protein>
    <submittedName>
        <fullName evidence="1">Uncharacterized protein</fullName>
    </submittedName>
</protein>
<keyword evidence="2" id="KW-1185">Reference proteome</keyword>
<organism evidence="1 2">
    <name type="scientific">Glossina austeni</name>
    <name type="common">Savannah tsetse fly</name>
    <dbReference type="NCBI Taxonomy" id="7395"/>
    <lineage>
        <taxon>Eukaryota</taxon>
        <taxon>Metazoa</taxon>
        <taxon>Ecdysozoa</taxon>
        <taxon>Arthropoda</taxon>
        <taxon>Hexapoda</taxon>
        <taxon>Insecta</taxon>
        <taxon>Pterygota</taxon>
        <taxon>Neoptera</taxon>
        <taxon>Endopterygota</taxon>
        <taxon>Diptera</taxon>
        <taxon>Brachycera</taxon>
        <taxon>Muscomorpha</taxon>
        <taxon>Hippoboscoidea</taxon>
        <taxon>Glossinidae</taxon>
        <taxon>Glossina</taxon>
    </lineage>
</organism>